<feature type="non-terminal residue" evidence="1">
    <location>
        <position position="88"/>
    </location>
</feature>
<organism evidence="1 2">
    <name type="scientific">Trifolium medium</name>
    <dbReference type="NCBI Taxonomy" id="97028"/>
    <lineage>
        <taxon>Eukaryota</taxon>
        <taxon>Viridiplantae</taxon>
        <taxon>Streptophyta</taxon>
        <taxon>Embryophyta</taxon>
        <taxon>Tracheophyta</taxon>
        <taxon>Spermatophyta</taxon>
        <taxon>Magnoliopsida</taxon>
        <taxon>eudicotyledons</taxon>
        <taxon>Gunneridae</taxon>
        <taxon>Pentapetalae</taxon>
        <taxon>rosids</taxon>
        <taxon>fabids</taxon>
        <taxon>Fabales</taxon>
        <taxon>Fabaceae</taxon>
        <taxon>Papilionoideae</taxon>
        <taxon>50 kb inversion clade</taxon>
        <taxon>NPAAA clade</taxon>
        <taxon>Hologalegina</taxon>
        <taxon>IRL clade</taxon>
        <taxon>Trifolieae</taxon>
        <taxon>Trifolium</taxon>
    </lineage>
</organism>
<dbReference type="AlphaFoldDB" id="A0A392RES9"/>
<evidence type="ECO:0000313" key="2">
    <source>
        <dbReference type="Proteomes" id="UP000265520"/>
    </source>
</evidence>
<evidence type="ECO:0000313" key="1">
    <source>
        <dbReference type="EMBL" id="MCI34280.1"/>
    </source>
</evidence>
<keyword evidence="2" id="KW-1185">Reference proteome</keyword>
<protein>
    <recommendedName>
        <fullName evidence="3">Serine/threonine-protein phosphatase 7 long form-like protein</fullName>
    </recommendedName>
</protein>
<dbReference type="EMBL" id="LXQA010212254">
    <property type="protein sequence ID" value="MCI34280.1"/>
    <property type="molecule type" value="Genomic_DNA"/>
</dbReference>
<comment type="caution">
    <text evidence="1">The sequence shown here is derived from an EMBL/GenBank/DDBJ whole genome shotgun (WGS) entry which is preliminary data.</text>
</comment>
<name>A0A392RES9_9FABA</name>
<accession>A0A392RES9</accession>
<sequence length="88" mass="10249">MGAIWSAQSYRPLQDVCFYFGWLRSGHFIALHLPERVLHQLGFTQTISRLPSQATDPFAEREHISAQFAEYLDRVLTPDQRWLLLSIC</sequence>
<evidence type="ECO:0008006" key="3">
    <source>
        <dbReference type="Google" id="ProtNLM"/>
    </source>
</evidence>
<proteinExistence type="predicted"/>
<dbReference type="Proteomes" id="UP000265520">
    <property type="component" value="Unassembled WGS sequence"/>
</dbReference>
<reference evidence="1 2" key="1">
    <citation type="journal article" date="2018" name="Front. Plant Sci.">
        <title>Red Clover (Trifolium pratense) and Zigzag Clover (T. medium) - A Picture of Genomic Similarities and Differences.</title>
        <authorList>
            <person name="Dluhosova J."/>
            <person name="Istvanek J."/>
            <person name="Nedelnik J."/>
            <person name="Repkova J."/>
        </authorList>
    </citation>
    <scope>NUCLEOTIDE SEQUENCE [LARGE SCALE GENOMIC DNA]</scope>
    <source>
        <strain evidence="2">cv. 10/8</strain>
        <tissue evidence="1">Leaf</tissue>
    </source>
</reference>